<evidence type="ECO:0000313" key="1">
    <source>
        <dbReference type="EMBL" id="UWP96382.1"/>
    </source>
</evidence>
<accession>A0A9Q9HFQ1</accession>
<dbReference type="InterPro" id="IPR019600">
    <property type="entry name" value="Hemin_uptake_protein_HemP"/>
</dbReference>
<protein>
    <submittedName>
        <fullName evidence="1">Hemin uptake protein HemP</fullName>
    </submittedName>
</protein>
<gene>
    <name evidence="1" type="ORF">K3X48_05220</name>
</gene>
<organism evidence="1 2">
    <name type="scientific">Aliiroseovarius crassostreae</name>
    <dbReference type="NCBI Taxonomy" id="154981"/>
    <lineage>
        <taxon>Bacteria</taxon>
        <taxon>Pseudomonadati</taxon>
        <taxon>Pseudomonadota</taxon>
        <taxon>Alphaproteobacteria</taxon>
        <taxon>Rhodobacterales</taxon>
        <taxon>Paracoccaceae</taxon>
        <taxon>Aliiroseovarius</taxon>
    </lineage>
</organism>
<sequence length="56" mass="6180">MTVQLRTLSLDAMTKPQAPQYEALSLTRNGKTAQITLNGMIYTLTITRAGKLILTK</sequence>
<dbReference type="Proteomes" id="UP001057991">
    <property type="component" value="Chromosome"/>
</dbReference>
<name>A0A9Q9HFQ1_9RHOB</name>
<dbReference type="Pfam" id="PF10636">
    <property type="entry name" value="hemP"/>
    <property type="match status" value="1"/>
</dbReference>
<dbReference type="AlphaFoldDB" id="A0A9Q9HFQ1"/>
<reference evidence="1" key="1">
    <citation type="submission" date="2021-08" db="EMBL/GenBank/DDBJ databases">
        <authorList>
            <person name="Nwanade C."/>
            <person name="Wang M."/>
            <person name="Masoudi A."/>
            <person name="Yu Z."/>
            <person name="Liu J."/>
        </authorList>
    </citation>
    <scope>NUCLEOTIDE SEQUENCE</scope>
    <source>
        <strain evidence="1">S056</strain>
    </source>
</reference>
<evidence type="ECO:0000313" key="2">
    <source>
        <dbReference type="Proteomes" id="UP001057991"/>
    </source>
</evidence>
<dbReference type="OrthoDB" id="7691333at2"/>
<dbReference type="EMBL" id="CP080776">
    <property type="protein sequence ID" value="UWP96382.1"/>
    <property type="molecule type" value="Genomic_DNA"/>
</dbReference>
<proteinExistence type="predicted"/>
<dbReference type="Gene3D" id="2.10.70.10">
    <property type="entry name" value="Complement Module, domain 1"/>
    <property type="match status" value="1"/>
</dbReference>